<evidence type="ECO:0000256" key="5">
    <source>
        <dbReference type="ARBA" id="ARBA00011245"/>
    </source>
</evidence>
<evidence type="ECO:0000256" key="3">
    <source>
        <dbReference type="ARBA" id="ARBA00005028"/>
    </source>
</evidence>
<dbReference type="GO" id="GO:0006006">
    <property type="term" value="P:glucose metabolic process"/>
    <property type="evidence" value="ECO:0007669"/>
    <property type="project" value="TreeGrafter"/>
</dbReference>
<feature type="active site" description="Proton donor" evidence="12">
    <location>
        <position position="190"/>
    </location>
</feature>
<dbReference type="SUPFAM" id="SSF74650">
    <property type="entry name" value="Galactose mutarotase-like"/>
    <property type="match status" value="1"/>
</dbReference>
<evidence type="ECO:0000256" key="9">
    <source>
        <dbReference type="ARBA" id="ARBA00023235"/>
    </source>
</evidence>
<evidence type="ECO:0000256" key="11">
    <source>
        <dbReference type="PIRNR" id="PIRNR005096"/>
    </source>
</evidence>
<keyword evidence="16" id="KW-1185">Reference proteome</keyword>
<feature type="binding site" evidence="14">
    <location>
        <begin position="190"/>
        <end position="192"/>
    </location>
    <ligand>
        <name>beta-D-galactose</name>
        <dbReference type="ChEBI" id="CHEBI:27667"/>
    </ligand>
</feature>
<dbReference type="UniPathway" id="UPA00242"/>
<evidence type="ECO:0000256" key="2">
    <source>
        <dbReference type="ARBA" id="ARBA00001913"/>
    </source>
</evidence>
<comment type="similarity">
    <text evidence="4 11">Belongs to the aldose epimerase family.</text>
</comment>
<dbReference type="Pfam" id="PF01263">
    <property type="entry name" value="Aldose_epim"/>
    <property type="match status" value="1"/>
</dbReference>
<comment type="pathway">
    <text evidence="3 11">Carbohydrate metabolism; hexose metabolism.</text>
</comment>
<keyword evidence="10 11" id="KW-0119">Carbohydrate metabolism</keyword>
<feature type="active site" description="Proton acceptor" evidence="12">
    <location>
        <position position="329"/>
    </location>
</feature>
<evidence type="ECO:0000256" key="13">
    <source>
        <dbReference type="PIRSR" id="PIRSR005096-2"/>
    </source>
</evidence>
<dbReference type="CDD" id="cd09019">
    <property type="entry name" value="galactose_mutarotase_like"/>
    <property type="match status" value="1"/>
</dbReference>
<dbReference type="InterPro" id="IPR011013">
    <property type="entry name" value="Gal_mutarotase_sf_dom"/>
</dbReference>
<feature type="binding site" evidence="14">
    <location>
        <begin position="93"/>
        <end position="94"/>
    </location>
    <ligand>
        <name>beta-D-galactose</name>
        <dbReference type="ChEBI" id="CHEBI:27667"/>
    </ligand>
</feature>
<evidence type="ECO:0000256" key="8">
    <source>
        <dbReference type="ARBA" id="ARBA00022837"/>
    </source>
</evidence>
<dbReference type="GO" id="GO:0030246">
    <property type="term" value="F:carbohydrate binding"/>
    <property type="evidence" value="ECO:0007669"/>
    <property type="project" value="InterPro"/>
</dbReference>
<dbReference type="Proteomes" id="UP000199421">
    <property type="component" value="Unassembled WGS sequence"/>
</dbReference>
<proteinExistence type="inferred from homology"/>
<comment type="catalytic activity">
    <reaction evidence="1 11">
        <text>alpha-D-glucose = beta-D-glucose</text>
        <dbReference type="Rhea" id="RHEA:10264"/>
        <dbReference type="ChEBI" id="CHEBI:15903"/>
        <dbReference type="ChEBI" id="CHEBI:17925"/>
        <dbReference type="EC" id="5.1.3.3"/>
    </reaction>
</comment>
<evidence type="ECO:0000256" key="12">
    <source>
        <dbReference type="PIRSR" id="PIRSR005096-1"/>
    </source>
</evidence>
<accession>A0A1H7S272</accession>
<organism evidence="15 16">
    <name type="scientific">Olivibacter domesticus</name>
    <name type="common">Pseudosphingobacterium domesticum</name>
    <dbReference type="NCBI Taxonomy" id="407022"/>
    <lineage>
        <taxon>Bacteria</taxon>
        <taxon>Pseudomonadati</taxon>
        <taxon>Bacteroidota</taxon>
        <taxon>Sphingobacteriia</taxon>
        <taxon>Sphingobacteriales</taxon>
        <taxon>Sphingobacteriaceae</taxon>
        <taxon>Olivibacter</taxon>
    </lineage>
</organism>
<dbReference type="InterPro" id="IPR014718">
    <property type="entry name" value="GH-type_carb-bd"/>
</dbReference>
<dbReference type="EMBL" id="FOAF01000003">
    <property type="protein sequence ID" value="SEL66603.1"/>
    <property type="molecule type" value="Genomic_DNA"/>
</dbReference>
<evidence type="ECO:0000256" key="1">
    <source>
        <dbReference type="ARBA" id="ARBA00001614"/>
    </source>
</evidence>
<name>A0A1H7S272_OLID1</name>
<dbReference type="PANTHER" id="PTHR10091:SF0">
    <property type="entry name" value="GALACTOSE MUTAROTASE"/>
    <property type="match status" value="1"/>
</dbReference>
<protein>
    <recommendedName>
        <fullName evidence="7 11">Aldose 1-epimerase</fullName>
        <ecNumber evidence="6 11">5.1.3.3</ecNumber>
    </recommendedName>
</protein>
<dbReference type="InterPro" id="IPR015443">
    <property type="entry name" value="Aldose_1-epimerase"/>
</dbReference>
<dbReference type="GO" id="GO:0033499">
    <property type="term" value="P:galactose catabolic process via UDP-galactose, Leloir pathway"/>
    <property type="evidence" value="ECO:0007669"/>
    <property type="project" value="TreeGrafter"/>
</dbReference>
<dbReference type="Gene3D" id="2.70.98.10">
    <property type="match status" value="1"/>
</dbReference>
<feature type="binding site" evidence="13">
    <location>
        <position position="263"/>
    </location>
    <ligand>
        <name>beta-D-galactose</name>
        <dbReference type="ChEBI" id="CHEBI:27667"/>
    </ligand>
</feature>
<gene>
    <name evidence="15" type="ORF">SAMN05661044_03039</name>
</gene>
<dbReference type="PIRSF" id="PIRSF005096">
    <property type="entry name" value="GALM"/>
    <property type="match status" value="1"/>
</dbReference>
<keyword evidence="9 11" id="KW-0413">Isomerase</keyword>
<dbReference type="GO" id="GO:0004034">
    <property type="term" value="F:aldose 1-epimerase activity"/>
    <property type="evidence" value="ECO:0007669"/>
    <property type="project" value="UniProtKB-EC"/>
</dbReference>
<evidence type="ECO:0000256" key="14">
    <source>
        <dbReference type="PIRSR" id="PIRSR005096-3"/>
    </source>
</evidence>
<dbReference type="NCBIfam" id="NF008277">
    <property type="entry name" value="PRK11055.1"/>
    <property type="match status" value="1"/>
</dbReference>
<dbReference type="PANTHER" id="PTHR10091">
    <property type="entry name" value="ALDOSE-1-EPIMERASE"/>
    <property type="match status" value="1"/>
</dbReference>
<evidence type="ECO:0000313" key="16">
    <source>
        <dbReference type="Proteomes" id="UP000199421"/>
    </source>
</evidence>
<sequence>MLIKEKIKMVHYTLPILNNFKKKQKNKSTALIILKNNRGMQVALTNYGARIVSIIVPDKNGVSTDVVLGFNSIDKYFAADEIYHGATIGRYGNRISNGRFILNYTAYSIAPNNGCNALHGGKTGFHSQIWDRRLNNPNQVTFYYVSPDGEEGFPGTLNTSVSYLLTDNNEIEISYQATTDKDTIINLTNHAYFNLDGEGKGDVLDHIVELKSDHYIPINDQQIPTGQISTVADTPFDFRKAKVIVKDIFKKDTQLESGGGGYDHTFVIMPNLCDGKQVVATAYSNKSGIKLEVLTTEPGIQFYTGNALTGKDIGKTGAHYFKQHAFCFETQHFPDSPNHPNFPSTHLKANETYKSQTTYRFDVIK</sequence>
<evidence type="ECO:0000313" key="15">
    <source>
        <dbReference type="EMBL" id="SEL66603.1"/>
    </source>
</evidence>
<dbReference type="InterPro" id="IPR047215">
    <property type="entry name" value="Galactose_mutarotase-like"/>
</dbReference>
<evidence type="ECO:0000256" key="10">
    <source>
        <dbReference type="ARBA" id="ARBA00023277"/>
    </source>
</evidence>
<dbReference type="InterPro" id="IPR018052">
    <property type="entry name" value="Ald1_epimerase_CS"/>
</dbReference>
<dbReference type="InterPro" id="IPR008183">
    <property type="entry name" value="Aldose_1/G6P_1-epimerase"/>
</dbReference>
<dbReference type="EC" id="5.1.3.3" evidence="6 11"/>
<comment type="cofactor">
    <cofactor evidence="2">
        <name>Ca(2+)</name>
        <dbReference type="ChEBI" id="CHEBI:29108"/>
    </cofactor>
</comment>
<reference evidence="16" key="1">
    <citation type="submission" date="2016-10" db="EMBL/GenBank/DDBJ databases">
        <authorList>
            <person name="Varghese N."/>
            <person name="Submissions S."/>
        </authorList>
    </citation>
    <scope>NUCLEOTIDE SEQUENCE [LARGE SCALE GENOMIC DNA]</scope>
    <source>
        <strain evidence="16">DSM 18733</strain>
    </source>
</reference>
<dbReference type="STRING" id="407022.SAMN05661044_03039"/>
<dbReference type="PROSITE" id="PS00545">
    <property type="entry name" value="ALDOSE_1_EPIMERASE"/>
    <property type="match status" value="1"/>
</dbReference>
<evidence type="ECO:0000256" key="4">
    <source>
        <dbReference type="ARBA" id="ARBA00006206"/>
    </source>
</evidence>
<comment type="subunit">
    <text evidence="5">Monomer.</text>
</comment>
<evidence type="ECO:0000256" key="7">
    <source>
        <dbReference type="ARBA" id="ARBA00014165"/>
    </source>
</evidence>
<dbReference type="AlphaFoldDB" id="A0A1H7S272"/>
<keyword evidence="8" id="KW-0106">Calcium</keyword>
<evidence type="ECO:0000256" key="6">
    <source>
        <dbReference type="ARBA" id="ARBA00013185"/>
    </source>
</evidence>